<reference evidence="6" key="2">
    <citation type="submission" date="2021-04" db="EMBL/GenBank/DDBJ databases">
        <authorList>
            <person name="Gilroy R."/>
        </authorList>
    </citation>
    <scope>NUCLEOTIDE SEQUENCE</scope>
    <source>
        <strain evidence="6">ChiHjej13B12-4958</strain>
    </source>
</reference>
<comment type="caution">
    <text evidence="6">The sequence shown here is derived from an EMBL/GenBank/DDBJ whole genome shotgun (WGS) entry which is preliminary data.</text>
</comment>
<dbReference type="SUPFAM" id="SSF46689">
    <property type="entry name" value="Homeodomain-like"/>
    <property type="match status" value="1"/>
</dbReference>
<evidence type="ECO:0000313" key="7">
    <source>
        <dbReference type="Proteomes" id="UP000823858"/>
    </source>
</evidence>
<dbReference type="Pfam" id="PF02909">
    <property type="entry name" value="TetR_C_1"/>
    <property type="match status" value="1"/>
</dbReference>
<dbReference type="Proteomes" id="UP000823858">
    <property type="component" value="Unassembled WGS sequence"/>
</dbReference>
<evidence type="ECO:0000256" key="4">
    <source>
        <dbReference type="PROSITE-ProRule" id="PRU00335"/>
    </source>
</evidence>
<evidence type="ECO:0000256" key="1">
    <source>
        <dbReference type="ARBA" id="ARBA00023015"/>
    </source>
</evidence>
<feature type="DNA-binding region" description="H-T-H motif" evidence="4">
    <location>
        <begin position="59"/>
        <end position="78"/>
    </location>
</feature>
<name>A0A9D2QD20_9CORY</name>
<feature type="domain" description="HTH tetR-type" evidence="5">
    <location>
        <begin position="30"/>
        <end position="96"/>
    </location>
</feature>
<organism evidence="6 7">
    <name type="scientific">Candidatus Corynebacterium faecigallinarum</name>
    <dbReference type="NCBI Taxonomy" id="2838528"/>
    <lineage>
        <taxon>Bacteria</taxon>
        <taxon>Bacillati</taxon>
        <taxon>Actinomycetota</taxon>
        <taxon>Actinomycetes</taxon>
        <taxon>Mycobacteriales</taxon>
        <taxon>Corynebacteriaceae</taxon>
        <taxon>Corynebacterium</taxon>
    </lineage>
</organism>
<dbReference type="GO" id="GO:0003677">
    <property type="term" value="F:DNA binding"/>
    <property type="evidence" value="ECO:0007669"/>
    <property type="project" value="UniProtKB-UniRule"/>
</dbReference>
<protein>
    <submittedName>
        <fullName evidence="6">TetR/AcrR family transcriptional regulator</fullName>
    </submittedName>
</protein>
<sequence>MAENSTDRMLRLLWRHQLGEESGARGPRKKWTLDEVVDTAIAEADGAGLDGLADLSGLSIRRLAEKLGTSAATLYTYIPGRDELLGLMVDQVMGRVDLPTFEDAADSVGDAETSDGWRDRLRTVSQVTWDEIHDHPWLIGAQSHRPMIGPNISARYEWQLTALEGCGLDDIAMDHTISLVTAHATASAQADLDAERLAQTSGISDAQWWEVNGPVLAEVMPEGSYPISGRVGSAVGEKYQAITDQKAVYAFGLATILDGVERRRDSTPS</sequence>
<dbReference type="GO" id="GO:0045892">
    <property type="term" value="P:negative regulation of DNA-templated transcription"/>
    <property type="evidence" value="ECO:0007669"/>
    <property type="project" value="InterPro"/>
</dbReference>
<proteinExistence type="predicted"/>
<keyword evidence="2 4" id="KW-0238">DNA-binding</keyword>
<dbReference type="InterPro" id="IPR001647">
    <property type="entry name" value="HTH_TetR"/>
</dbReference>
<reference evidence="6" key="1">
    <citation type="journal article" date="2021" name="PeerJ">
        <title>Extensive microbial diversity within the chicken gut microbiome revealed by metagenomics and culture.</title>
        <authorList>
            <person name="Gilroy R."/>
            <person name="Ravi A."/>
            <person name="Getino M."/>
            <person name="Pursley I."/>
            <person name="Horton D.L."/>
            <person name="Alikhan N.F."/>
            <person name="Baker D."/>
            <person name="Gharbi K."/>
            <person name="Hall N."/>
            <person name="Watson M."/>
            <person name="Adriaenssens E.M."/>
            <person name="Foster-Nyarko E."/>
            <person name="Jarju S."/>
            <person name="Secka A."/>
            <person name="Antonio M."/>
            <person name="Oren A."/>
            <person name="Chaudhuri R.R."/>
            <person name="La Ragione R."/>
            <person name="Hildebrand F."/>
            <person name="Pallen M.J."/>
        </authorList>
    </citation>
    <scope>NUCLEOTIDE SEQUENCE</scope>
    <source>
        <strain evidence="6">ChiHjej13B12-4958</strain>
    </source>
</reference>
<dbReference type="SUPFAM" id="SSF48498">
    <property type="entry name" value="Tetracyclin repressor-like, C-terminal domain"/>
    <property type="match status" value="1"/>
</dbReference>
<keyword evidence="3" id="KW-0804">Transcription</keyword>
<evidence type="ECO:0000313" key="6">
    <source>
        <dbReference type="EMBL" id="HJC85321.1"/>
    </source>
</evidence>
<dbReference type="InterPro" id="IPR036271">
    <property type="entry name" value="Tet_transcr_reg_TetR-rel_C_sf"/>
</dbReference>
<dbReference type="EMBL" id="DWVP01000016">
    <property type="protein sequence ID" value="HJC85321.1"/>
    <property type="molecule type" value="Genomic_DNA"/>
</dbReference>
<dbReference type="Gene3D" id="1.10.357.10">
    <property type="entry name" value="Tetracycline Repressor, domain 2"/>
    <property type="match status" value="1"/>
</dbReference>
<evidence type="ECO:0000256" key="2">
    <source>
        <dbReference type="ARBA" id="ARBA00023125"/>
    </source>
</evidence>
<evidence type="ECO:0000259" key="5">
    <source>
        <dbReference type="PROSITE" id="PS50977"/>
    </source>
</evidence>
<dbReference type="AlphaFoldDB" id="A0A9D2QD20"/>
<evidence type="ECO:0000256" key="3">
    <source>
        <dbReference type="ARBA" id="ARBA00023163"/>
    </source>
</evidence>
<dbReference type="Gene3D" id="1.10.10.60">
    <property type="entry name" value="Homeodomain-like"/>
    <property type="match status" value="1"/>
</dbReference>
<dbReference type="InterPro" id="IPR004111">
    <property type="entry name" value="Repressor_TetR_C"/>
</dbReference>
<gene>
    <name evidence="6" type="ORF">H9751_07245</name>
</gene>
<keyword evidence="1" id="KW-0805">Transcription regulation</keyword>
<dbReference type="PROSITE" id="PS50977">
    <property type="entry name" value="HTH_TETR_2"/>
    <property type="match status" value="1"/>
</dbReference>
<accession>A0A9D2QD20</accession>
<dbReference type="InterPro" id="IPR009057">
    <property type="entry name" value="Homeodomain-like_sf"/>
</dbReference>